<feature type="transmembrane region" description="Helical" evidence="6">
    <location>
        <begin position="450"/>
        <end position="467"/>
    </location>
</feature>
<evidence type="ECO:0000256" key="1">
    <source>
        <dbReference type="ARBA" id="ARBA00004141"/>
    </source>
</evidence>
<dbReference type="AlphaFoldDB" id="Q75EZ1"/>
<dbReference type="GO" id="GO:0042910">
    <property type="term" value="F:xenobiotic transmembrane transporter activity"/>
    <property type="evidence" value="ECO:0007669"/>
    <property type="project" value="InterPro"/>
</dbReference>
<dbReference type="Proteomes" id="UP000000591">
    <property type="component" value="Chromosome I"/>
</dbReference>
<evidence type="ECO:0000256" key="4">
    <source>
        <dbReference type="ARBA" id="ARBA00022989"/>
    </source>
</evidence>
<feature type="transmembrane region" description="Helical" evidence="6">
    <location>
        <begin position="149"/>
        <end position="171"/>
    </location>
</feature>
<feature type="transmembrane region" description="Helical" evidence="6">
    <location>
        <begin position="81"/>
        <end position="100"/>
    </location>
</feature>
<proteinExistence type="inferred from homology"/>
<keyword evidence="5 6" id="KW-0472">Membrane</keyword>
<feature type="transmembrane region" description="Helical" evidence="6">
    <location>
        <begin position="106"/>
        <end position="128"/>
    </location>
</feature>
<dbReference type="eggNOG" id="KOG1347">
    <property type="taxonomic scope" value="Eukaryota"/>
</dbReference>
<dbReference type="CDD" id="cd13132">
    <property type="entry name" value="MATE_eukaryotic"/>
    <property type="match status" value="1"/>
</dbReference>
<feature type="transmembrane region" description="Helical" evidence="6">
    <location>
        <begin position="191"/>
        <end position="209"/>
    </location>
</feature>
<comment type="subcellular location">
    <subcellularLocation>
        <location evidence="1">Membrane</location>
        <topology evidence="1">Multi-pass membrane protein</topology>
    </subcellularLocation>
</comment>
<evidence type="ECO:0000313" key="8">
    <source>
        <dbReference type="Proteomes" id="UP000000591"/>
    </source>
</evidence>
<dbReference type="EMBL" id="AE016814">
    <property type="protein sequence ID" value="AAS50303.1"/>
    <property type="molecule type" value="Genomic_DNA"/>
</dbReference>
<dbReference type="PANTHER" id="PTHR11206">
    <property type="entry name" value="MULTIDRUG RESISTANCE PROTEIN"/>
    <property type="match status" value="1"/>
</dbReference>
<evidence type="ECO:0000256" key="2">
    <source>
        <dbReference type="ARBA" id="ARBA00010199"/>
    </source>
</evidence>
<dbReference type="STRING" id="284811.Q75EZ1"/>
<gene>
    <name evidence="7" type="ORF">AGOS_AAL063C</name>
</gene>
<organism evidence="7 8">
    <name type="scientific">Eremothecium gossypii (strain ATCC 10895 / CBS 109.51 / FGSC 9923 / NRRL Y-1056)</name>
    <name type="common">Yeast</name>
    <name type="synonym">Ashbya gossypii</name>
    <dbReference type="NCBI Taxonomy" id="284811"/>
    <lineage>
        <taxon>Eukaryota</taxon>
        <taxon>Fungi</taxon>
        <taxon>Dikarya</taxon>
        <taxon>Ascomycota</taxon>
        <taxon>Saccharomycotina</taxon>
        <taxon>Saccharomycetes</taxon>
        <taxon>Saccharomycetales</taxon>
        <taxon>Saccharomycetaceae</taxon>
        <taxon>Eremothecium</taxon>
    </lineage>
</organism>
<reference evidence="7 8" key="1">
    <citation type="journal article" date="2004" name="Science">
        <title>The Ashbya gossypii genome as a tool for mapping the ancient Saccharomyces cerevisiae genome.</title>
        <authorList>
            <person name="Dietrich F.S."/>
            <person name="Voegeli S."/>
            <person name="Brachat S."/>
            <person name="Lerch A."/>
            <person name="Gates K."/>
            <person name="Steiner S."/>
            <person name="Mohr C."/>
            <person name="Pohlmann R."/>
            <person name="Luedi P."/>
            <person name="Choi S."/>
            <person name="Wing R.A."/>
            <person name="Flavier A."/>
            <person name="Gaffney T.D."/>
            <person name="Philippsen P."/>
        </authorList>
    </citation>
    <scope>NUCLEOTIDE SEQUENCE [LARGE SCALE GENOMIC DNA]</scope>
    <source>
        <strain evidence="8">ATCC 10895 / CBS 109.51 / FGSC 9923 / NRRL Y-1056</strain>
    </source>
</reference>
<dbReference type="GO" id="GO:0015297">
    <property type="term" value="F:antiporter activity"/>
    <property type="evidence" value="ECO:0007669"/>
    <property type="project" value="InterPro"/>
</dbReference>
<dbReference type="GeneID" id="4618592"/>
<protein>
    <submittedName>
        <fullName evidence="7">AAL063Cp</fullName>
    </submittedName>
</protein>
<comment type="similarity">
    <text evidence="2">Belongs to the multi antimicrobial extrusion (MATE) (TC 2.A.66.1) family.</text>
</comment>
<reference evidence="8" key="2">
    <citation type="journal article" date="2013" name="G3 (Bethesda)">
        <title>Genomes of Ashbya fungi isolated from insects reveal four mating-type loci, numerous translocations, lack of transposons, and distinct gene duplications.</title>
        <authorList>
            <person name="Dietrich F.S."/>
            <person name="Voegeli S."/>
            <person name="Kuo S."/>
            <person name="Philippsen P."/>
        </authorList>
    </citation>
    <scope>GENOME REANNOTATION</scope>
    <source>
        <strain evidence="8">ATCC 10895 / CBS 109.51 / FGSC 9923 / NRRL Y-1056</strain>
    </source>
</reference>
<name>Q75EZ1_EREGS</name>
<dbReference type="HOGENOM" id="CLU_012893_1_2_1"/>
<dbReference type="NCBIfam" id="TIGR00797">
    <property type="entry name" value="matE"/>
    <property type="match status" value="1"/>
</dbReference>
<dbReference type="GO" id="GO:0016020">
    <property type="term" value="C:membrane"/>
    <property type="evidence" value="ECO:0000318"/>
    <property type="project" value="GO_Central"/>
</dbReference>
<keyword evidence="8" id="KW-1185">Reference proteome</keyword>
<dbReference type="RefSeq" id="NP_982479.1">
    <property type="nucleotide sequence ID" value="NM_207832.1"/>
</dbReference>
<feature type="transmembrane region" description="Helical" evidence="6">
    <location>
        <begin position="246"/>
        <end position="267"/>
    </location>
</feature>
<evidence type="ECO:0000256" key="3">
    <source>
        <dbReference type="ARBA" id="ARBA00022692"/>
    </source>
</evidence>
<evidence type="ECO:0000256" key="5">
    <source>
        <dbReference type="ARBA" id="ARBA00023136"/>
    </source>
</evidence>
<keyword evidence="3 6" id="KW-0812">Transmembrane</keyword>
<evidence type="ECO:0000313" key="7">
    <source>
        <dbReference type="EMBL" id="AAS50303.1"/>
    </source>
</evidence>
<sequence length="535" mass="59291">MQTEEEALTASLAAFDKKLGTYRSINAGNYADDAVSGSYSVVVNSRYAMLCGSDFEEPLDGAQTLRAECISILRSSLPISMAFLMEFSMTICSLFIIGHLCTAMELASASLAVMTYNITGLSLVEGLATALDTVCPQAYGSQRYSKVGLYFLRGSAMIMVGMSLTAIIWFFSASWLQLLIPEADLIPKIQLYLRIMILGIPALVLFSTGKRYLQAQAVYEASTYVLAIVFPLTIVFVLGFTRHFGFVGAPIGIVTSQWLMVIILFVFARSIRPDTLRCWYPFMQSSHHFKRVFTHWRPLWDLAFPGLVMLEAEFLSIEALTLISTYFGVNAIASQTVIANLSSLIYQIPFAIGCVISNRVAHYVGSGLIKNAQMTIKASYCLASIVGVSMCLFVAFLNKPLARLFTNNEEVVELAHSVSYILAVNQIYDAFNTFGAAILRGQGRQRLGGIWNMIAYYIVSLPLGWWLAFGPLKLKLAGLWYGCGIGILILALAFSWYIYNSDWQLIIQECNKRENTEVENDMLHSDSVDASFSSQ</sequence>
<dbReference type="GO" id="GO:1990961">
    <property type="term" value="P:xenobiotic detoxification by transmembrane export across the plasma membrane"/>
    <property type="evidence" value="ECO:0007669"/>
    <property type="project" value="InterPro"/>
</dbReference>
<feature type="transmembrane region" description="Helical" evidence="6">
    <location>
        <begin position="221"/>
        <end position="240"/>
    </location>
</feature>
<dbReference type="InterPro" id="IPR045069">
    <property type="entry name" value="MATE_euk"/>
</dbReference>
<dbReference type="OrthoDB" id="2126698at2759"/>
<evidence type="ECO:0000256" key="6">
    <source>
        <dbReference type="SAM" id="Phobius"/>
    </source>
</evidence>
<dbReference type="InParanoid" id="Q75EZ1"/>
<feature type="transmembrane region" description="Helical" evidence="6">
    <location>
        <begin position="378"/>
        <end position="397"/>
    </location>
</feature>
<dbReference type="InterPro" id="IPR002528">
    <property type="entry name" value="MATE_fam"/>
</dbReference>
<accession>Q75EZ1</accession>
<dbReference type="GO" id="GO:0022857">
    <property type="term" value="F:transmembrane transporter activity"/>
    <property type="evidence" value="ECO:0000318"/>
    <property type="project" value="GO_Central"/>
</dbReference>
<dbReference type="OMA" id="VKFCLYQ"/>
<dbReference type="KEGG" id="ago:AGOS_AAL063C"/>
<keyword evidence="4 6" id="KW-1133">Transmembrane helix</keyword>
<dbReference type="Pfam" id="PF01554">
    <property type="entry name" value="MatE"/>
    <property type="match status" value="2"/>
</dbReference>
<feature type="transmembrane region" description="Helical" evidence="6">
    <location>
        <begin position="479"/>
        <end position="499"/>
    </location>
</feature>